<sequence length="96" mass="10647">MSNPRKKASSTQLTQFFQRVDKEGQPSSLASSSSEVETEEMAVDSALEAARNAEIPQINEDIHASEDSVLLKLVYIHKVLLTWVKSSRKQMDPGIS</sequence>
<accession>A0A1X7VKW7</accession>
<dbReference type="AlphaFoldDB" id="A0A1X7VKW7"/>
<evidence type="ECO:0000256" key="1">
    <source>
        <dbReference type="SAM" id="MobiDB-lite"/>
    </source>
</evidence>
<dbReference type="EnsemblMetazoa" id="Aqu2.1.40554_001">
    <property type="protein sequence ID" value="Aqu2.1.40554_001"/>
    <property type="gene ID" value="Aqu2.1.40554"/>
</dbReference>
<protein>
    <submittedName>
        <fullName evidence="2">Uncharacterized protein</fullName>
    </submittedName>
</protein>
<reference evidence="2" key="1">
    <citation type="submission" date="2017-05" db="UniProtKB">
        <authorList>
            <consortium name="EnsemblMetazoa"/>
        </authorList>
    </citation>
    <scope>IDENTIFICATION</scope>
</reference>
<organism evidence="2">
    <name type="scientific">Amphimedon queenslandica</name>
    <name type="common">Sponge</name>
    <dbReference type="NCBI Taxonomy" id="400682"/>
    <lineage>
        <taxon>Eukaryota</taxon>
        <taxon>Metazoa</taxon>
        <taxon>Porifera</taxon>
        <taxon>Demospongiae</taxon>
        <taxon>Heteroscleromorpha</taxon>
        <taxon>Haplosclerida</taxon>
        <taxon>Niphatidae</taxon>
        <taxon>Amphimedon</taxon>
    </lineage>
</organism>
<feature type="region of interest" description="Disordered" evidence="1">
    <location>
        <begin position="21"/>
        <end position="48"/>
    </location>
</feature>
<dbReference type="InParanoid" id="A0A1X7VKW7"/>
<feature type="compositionally biased region" description="Low complexity" evidence="1">
    <location>
        <begin position="25"/>
        <end position="35"/>
    </location>
</feature>
<evidence type="ECO:0000313" key="2">
    <source>
        <dbReference type="EnsemblMetazoa" id="Aqu2.1.40554_001"/>
    </source>
</evidence>
<proteinExistence type="predicted"/>
<name>A0A1X7VKW7_AMPQE</name>